<feature type="compositionally biased region" description="Basic and acidic residues" evidence="1">
    <location>
        <begin position="328"/>
        <end position="345"/>
    </location>
</feature>
<feature type="compositionally biased region" description="Basic and acidic residues" evidence="1">
    <location>
        <begin position="308"/>
        <end position="318"/>
    </location>
</feature>
<feature type="compositionally biased region" description="Basic and acidic residues" evidence="1">
    <location>
        <begin position="19"/>
        <end position="31"/>
    </location>
</feature>
<dbReference type="AlphaFoldDB" id="A0A5J4YTK6"/>
<feature type="region of interest" description="Disordered" evidence="1">
    <location>
        <begin position="11"/>
        <end position="48"/>
    </location>
</feature>
<comment type="caution">
    <text evidence="2">The sequence shown here is derived from an EMBL/GenBank/DDBJ whole genome shotgun (WGS) entry which is preliminary data.</text>
</comment>
<evidence type="ECO:0000313" key="3">
    <source>
        <dbReference type="Proteomes" id="UP000324585"/>
    </source>
</evidence>
<dbReference type="Proteomes" id="UP000324585">
    <property type="component" value="Unassembled WGS sequence"/>
</dbReference>
<feature type="region of interest" description="Disordered" evidence="1">
    <location>
        <begin position="88"/>
        <end position="162"/>
    </location>
</feature>
<protein>
    <submittedName>
        <fullName evidence="2">Uncharacterized protein</fullName>
    </submittedName>
</protein>
<evidence type="ECO:0000313" key="2">
    <source>
        <dbReference type="EMBL" id="KAA8494851.1"/>
    </source>
</evidence>
<accession>A0A5J4YTK6</accession>
<feature type="compositionally biased region" description="Basic and acidic residues" evidence="1">
    <location>
        <begin position="247"/>
        <end position="256"/>
    </location>
</feature>
<gene>
    <name evidence="2" type="ORF">FVE85_3092</name>
</gene>
<organism evidence="2 3">
    <name type="scientific">Porphyridium purpureum</name>
    <name type="common">Red alga</name>
    <name type="synonym">Porphyridium cruentum</name>
    <dbReference type="NCBI Taxonomy" id="35688"/>
    <lineage>
        <taxon>Eukaryota</taxon>
        <taxon>Rhodophyta</taxon>
        <taxon>Bangiophyceae</taxon>
        <taxon>Porphyridiales</taxon>
        <taxon>Porphyridiaceae</taxon>
        <taxon>Porphyridium</taxon>
    </lineage>
</organism>
<reference evidence="2" key="1">
    <citation type="submission" date="2019-09" db="EMBL/GenBank/DDBJ databases">
        <title>Expansion of phycobilisome linker gene families in mesophilic red algae.</title>
        <authorList>
            <person name="Lee J."/>
        </authorList>
    </citation>
    <scope>NUCLEOTIDE SEQUENCE [LARGE SCALE GENOMIC DNA]</scope>
    <source>
        <strain evidence="2">CCMP 1328</strain>
        <tissue evidence="2">Unicellular</tissue>
    </source>
</reference>
<dbReference type="EMBL" id="VRMN01000004">
    <property type="protein sequence ID" value="KAA8494851.1"/>
    <property type="molecule type" value="Genomic_DNA"/>
</dbReference>
<keyword evidence="3" id="KW-1185">Reference proteome</keyword>
<feature type="region of interest" description="Disordered" evidence="1">
    <location>
        <begin position="199"/>
        <end position="345"/>
    </location>
</feature>
<proteinExistence type="predicted"/>
<feature type="compositionally biased region" description="Basic and acidic residues" evidence="1">
    <location>
        <begin position="267"/>
        <end position="276"/>
    </location>
</feature>
<evidence type="ECO:0000256" key="1">
    <source>
        <dbReference type="SAM" id="MobiDB-lite"/>
    </source>
</evidence>
<sequence>MIKRFKWNVVYDDDGADSGSDREHPTDEEQSRSSSSEDEDAAQVTGGRATALQQLAANDEFVARWMTKQEEAGNPDAVFVVAPVRTTAPPLKSDADSASSASSEQKGPNASGKDGDDRGNSPLGTQKKAAAHGKERPATLDENAGNGLTKGKASEKRGVKTCTVCPDRLLLNDLDVESHLKSKAHLKALKRADALARLRRKAAEANSEDEDEREEKLARKKEKREQKRKEKRKEKKKKKELSLSAAEIERRKEKFAQKKARRLLRRAQGDDGDRVHGPNPPGDLQKAAGEHLPSAETGLAHDTAVDVGHAKTRIEPTKLKKHKKKRSHEPEEFEEKRKRQDAKTK</sequence>
<dbReference type="OMA" id="RECNICP"/>
<name>A0A5J4YTK6_PORPP</name>
<feature type="compositionally biased region" description="Basic residues" evidence="1">
    <location>
        <begin position="229"/>
        <end position="239"/>
    </location>
</feature>